<evidence type="ECO:0000256" key="2">
    <source>
        <dbReference type="ARBA" id="ARBA00022475"/>
    </source>
</evidence>
<feature type="compositionally biased region" description="Low complexity" evidence="6">
    <location>
        <begin position="7"/>
        <end position="16"/>
    </location>
</feature>
<protein>
    <submittedName>
        <fullName evidence="7">Oxaloacetate decarboxylase, gamma chain family protein</fullName>
    </submittedName>
</protein>
<feature type="compositionally biased region" description="Polar residues" evidence="6">
    <location>
        <begin position="17"/>
        <end position="26"/>
    </location>
</feature>
<dbReference type="Proteomes" id="UP000008367">
    <property type="component" value="Unassembled WGS sequence"/>
</dbReference>
<evidence type="ECO:0000313" key="7">
    <source>
        <dbReference type="EMBL" id="EKM30352.1"/>
    </source>
</evidence>
<comment type="caution">
    <text evidence="7">The sequence shown here is derived from an EMBL/GenBank/DDBJ whole genome shotgun (WGS) entry which is preliminary data.</text>
</comment>
<comment type="subcellular location">
    <subcellularLocation>
        <location evidence="1">Cell membrane</location>
    </subcellularLocation>
</comment>
<dbReference type="AlphaFoldDB" id="A0A454CVH0"/>
<keyword evidence="2" id="KW-1003">Cell membrane</keyword>
<keyword evidence="4" id="KW-1133">Transmembrane helix</keyword>
<keyword evidence="3" id="KW-0812">Transmembrane</keyword>
<proteinExistence type="predicted"/>
<evidence type="ECO:0000256" key="4">
    <source>
        <dbReference type="ARBA" id="ARBA00022989"/>
    </source>
</evidence>
<sequence>MSKLVPEEVPAPIAAPKTNTNVQSTSSAVSPQVVAAISAAIHKHRASVAK</sequence>
<evidence type="ECO:0000256" key="1">
    <source>
        <dbReference type="ARBA" id="ARBA00004236"/>
    </source>
</evidence>
<evidence type="ECO:0000313" key="8">
    <source>
        <dbReference type="Proteomes" id="UP000008367"/>
    </source>
</evidence>
<dbReference type="STRING" id="669.AL538_06615"/>
<organism evidence="7 8">
    <name type="scientific">Vibrio harveyi</name>
    <name type="common">Beneckea harveyi</name>
    <dbReference type="NCBI Taxonomy" id="669"/>
    <lineage>
        <taxon>Bacteria</taxon>
        <taxon>Pseudomonadati</taxon>
        <taxon>Pseudomonadota</taxon>
        <taxon>Gammaproteobacteria</taxon>
        <taxon>Vibrionales</taxon>
        <taxon>Vibrionaceae</taxon>
        <taxon>Vibrio</taxon>
    </lineage>
</organism>
<dbReference type="InterPro" id="IPR005899">
    <property type="entry name" value="Na_pump_deCOase"/>
</dbReference>
<evidence type="ECO:0000256" key="5">
    <source>
        <dbReference type="ARBA" id="ARBA00023136"/>
    </source>
</evidence>
<dbReference type="Pfam" id="PF04277">
    <property type="entry name" value="OAD_gamma"/>
    <property type="match status" value="1"/>
</dbReference>
<reference evidence="7 8" key="1">
    <citation type="submission" date="2012-10" db="EMBL/GenBank/DDBJ databases">
        <title>Genome sequence of Vibrio Cholerae HENC-02.</title>
        <authorList>
            <person name="Eppinger M."/>
            <person name="Hasan N.A."/>
            <person name="Sengamalay N."/>
            <person name="Hine E."/>
            <person name="Su Q."/>
            <person name="Daugherty S.C."/>
            <person name="Young S."/>
            <person name="Sadzewicz L."/>
            <person name="Tallon L."/>
            <person name="Cebula T.A."/>
            <person name="Ravel J."/>
            <person name="Colwell R.R."/>
        </authorList>
    </citation>
    <scope>NUCLEOTIDE SEQUENCE [LARGE SCALE GENOMIC DNA]</scope>
    <source>
        <strain evidence="7 8">HENC-02</strain>
    </source>
</reference>
<evidence type="ECO:0000256" key="6">
    <source>
        <dbReference type="SAM" id="MobiDB-lite"/>
    </source>
</evidence>
<dbReference type="EMBL" id="AJSR01001685">
    <property type="protein sequence ID" value="EKM30352.1"/>
    <property type="molecule type" value="Genomic_DNA"/>
</dbReference>
<keyword evidence="5" id="KW-0472">Membrane</keyword>
<gene>
    <name evidence="7" type="ORF">VCHENC02_3912</name>
</gene>
<accession>A0A454CVH0</accession>
<evidence type="ECO:0000256" key="3">
    <source>
        <dbReference type="ARBA" id="ARBA00022692"/>
    </source>
</evidence>
<name>A0A454CVH0_VIBHA</name>
<feature type="region of interest" description="Disordered" evidence="6">
    <location>
        <begin position="1"/>
        <end position="26"/>
    </location>
</feature>